<feature type="compositionally biased region" description="Pro residues" evidence="8">
    <location>
        <begin position="295"/>
        <end position="309"/>
    </location>
</feature>
<feature type="compositionally biased region" description="Basic and acidic residues" evidence="8">
    <location>
        <begin position="377"/>
        <end position="391"/>
    </location>
</feature>
<evidence type="ECO:0000256" key="8">
    <source>
        <dbReference type="SAM" id="MobiDB-lite"/>
    </source>
</evidence>
<keyword evidence="5 7" id="KW-0496">Mitochondrion</keyword>
<evidence type="ECO:0000256" key="1">
    <source>
        <dbReference type="ARBA" id="ARBA00004325"/>
    </source>
</evidence>
<dbReference type="GO" id="GO:0061617">
    <property type="term" value="C:MICOS complex"/>
    <property type="evidence" value="ECO:0007669"/>
    <property type="project" value="UniProtKB-UniRule"/>
</dbReference>
<comment type="subunit">
    <text evidence="7">Component of the mitochondrial contact site and cristae organizing system (MICOS) complex.</text>
</comment>
<dbReference type="Pfam" id="PF09769">
    <property type="entry name" value="ApoO"/>
    <property type="match status" value="1"/>
</dbReference>
<feature type="compositionally biased region" description="Low complexity" evidence="8">
    <location>
        <begin position="273"/>
        <end position="294"/>
    </location>
</feature>
<evidence type="ECO:0000256" key="4">
    <source>
        <dbReference type="ARBA" id="ARBA00022989"/>
    </source>
</evidence>
<sequence length="407" mass="41927">MVAIGQLNRIVQIETQSNQQRVVGGTAMASKTAKLAALPAVLGFASVRVYALSEAKAEDLLSPQELSVYTPRPQQLRFVEDQPGALQQGLGVVRLGLQPYIRSLKNACVTIKIGAVNVYHAGQDAYEYLKDPPAGFIPRVSVITVSGLAGLILARKGTRLKRIGVSLGLATLGTAVCYPTQTVGALKITGRQAYAATKWASSSVASLWKPSPAKDVIASSASPEVAPVPSPEPEVPPAKPAPEAEPTPPPAEEPAPSPPAEETSPAPPPEAVPAPAETPAAPAPPETAQSEEPAPLSPVPEPSPEPASPGPVTEAPSVEPPVDSRPEETGPQAPPPAEDTAPLLAASDPITASAPVEEPASSPAAADPASVEPSAEVPEKARFTPDPKLLDHGQSNPEDADLYSTRS</sequence>
<evidence type="ECO:0000256" key="5">
    <source>
        <dbReference type="ARBA" id="ARBA00023128"/>
    </source>
</evidence>
<protein>
    <recommendedName>
        <fullName evidence="7">MICOS complex subunit</fullName>
    </recommendedName>
</protein>
<dbReference type="GO" id="GO:0042407">
    <property type="term" value="P:cristae formation"/>
    <property type="evidence" value="ECO:0007669"/>
    <property type="project" value="InterPro"/>
</dbReference>
<feature type="compositionally biased region" description="Low complexity" evidence="8">
    <location>
        <begin position="352"/>
        <end position="376"/>
    </location>
</feature>
<keyword evidence="3" id="KW-0812">Transmembrane</keyword>
<comment type="similarity">
    <text evidence="2">Belongs to the apolipoprotein O/MICOS complex subunit Mic27 family.</text>
</comment>
<evidence type="ECO:0000256" key="3">
    <source>
        <dbReference type="ARBA" id="ARBA00022692"/>
    </source>
</evidence>
<evidence type="ECO:0000256" key="7">
    <source>
        <dbReference type="RuleBase" id="RU363021"/>
    </source>
</evidence>
<dbReference type="OrthoDB" id="5973346at2759"/>
<name>A0A8T3DRN2_9TELE</name>
<comment type="subcellular location">
    <subcellularLocation>
        <location evidence="7">Mitochondrion inner membrane</location>
    </subcellularLocation>
    <subcellularLocation>
        <location evidence="1">Mitochondrion membrane</location>
    </subcellularLocation>
</comment>
<dbReference type="AlphaFoldDB" id="A0A8T3DRN2"/>
<gene>
    <name evidence="9" type="ORF">AGOR_G00077260</name>
</gene>
<keyword evidence="6" id="KW-0472">Membrane</keyword>
<evidence type="ECO:0000256" key="6">
    <source>
        <dbReference type="ARBA" id="ARBA00023136"/>
    </source>
</evidence>
<reference evidence="9" key="1">
    <citation type="submission" date="2021-01" db="EMBL/GenBank/DDBJ databases">
        <authorList>
            <person name="Zahm M."/>
            <person name="Roques C."/>
            <person name="Cabau C."/>
            <person name="Klopp C."/>
            <person name="Donnadieu C."/>
            <person name="Jouanno E."/>
            <person name="Lampietro C."/>
            <person name="Louis A."/>
            <person name="Herpin A."/>
            <person name="Echchiki A."/>
            <person name="Berthelot C."/>
            <person name="Parey E."/>
            <person name="Roest-Crollius H."/>
            <person name="Braasch I."/>
            <person name="Postlethwait J."/>
            <person name="Bobe J."/>
            <person name="Montfort J."/>
            <person name="Bouchez O."/>
            <person name="Begum T."/>
            <person name="Mejri S."/>
            <person name="Adams A."/>
            <person name="Chen W.-J."/>
            <person name="Guiguen Y."/>
        </authorList>
    </citation>
    <scope>NUCLEOTIDE SEQUENCE</scope>
    <source>
        <tissue evidence="9">Blood</tissue>
    </source>
</reference>
<feature type="region of interest" description="Disordered" evidence="8">
    <location>
        <begin position="218"/>
        <end position="407"/>
    </location>
</feature>
<feature type="compositionally biased region" description="Pro residues" evidence="8">
    <location>
        <begin position="226"/>
        <end position="272"/>
    </location>
</feature>
<evidence type="ECO:0000256" key="2">
    <source>
        <dbReference type="ARBA" id="ARBA00010904"/>
    </source>
</evidence>
<keyword evidence="4" id="KW-1133">Transmembrane helix</keyword>
<proteinExistence type="inferred from homology"/>
<evidence type="ECO:0000313" key="10">
    <source>
        <dbReference type="Proteomes" id="UP000829720"/>
    </source>
</evidence>
<comment type="function">
    <text evidence="7">Component of the MICOS complex, a large protein complex of the mitochondrial inner membrane that plays crucial roles in the maintenance of crista junctions, inner membrane architecture, and formation of contact sites to the outer membrane.</text>
</comment>
<dbReference type="InterPro" id="IPR019166">
    <property type="entry name" value="MIC26/MIC27"/>
</dbReference>
<keyword evidence="10" id="KW-1185">Reference proteome</keyword>
<dbReference type="InterPro" id="IPR033182">
    <property type="entry name" value="MIC26/MIC27_animal"/>
</dbReference>
<keyword evidence="7" id="KW-0999">Mitochondrion inner membrane</keyword>
<evidence type="ECO:0000313" key="9">
    <source>
        <dbReference type="EMBL" id="KAI1898910.1"/>
    </source>
</evidence>
<dbReference type="PANTHER" id="PTHR14564">
    <property type="entry name" value="MICOS COMPLEX SUBUNIT MIC26 / MIC27 FAMILY MEMBER"/>
    <property type="match status" value="1"/>
</dbReference>
<comment type="caution">
    <text evidence="9">The sequence shown here is derived from an EMBL/GenBank/DDBJ whole genome shotgun (WGS) entry which is preliminary data.</text>
</comment>
<organism evidence="9 10">
    <name type="scientific">Albula goreensis</name>
    <dbReference type="NCBI Taxonomy" id="1534307"/>
    <lineage>
        <taxon>Eukaryota</taxon>
        <taxon>Metazoa</taxon>
        <taxon>Chordata</taxon>
        <taxon>Craniata</taxon>
        <taxon>Vertebrata</taxon>
        <taxon>Euteleostomi</taxon>
        <taxon>Actinopterygii</taxon>
        <taxon>Neopterygii</taxon>
        <taxon>Teleostei</taxon>
        <taxon>Albuliformes</taxon>
        <taxon>Albulidae</taxon>
        <taxon>Albula</taxon>
    </lineage>
</organism>
<dbReference type="Proteomes" id="UP000829720">
    <property type="component" value="Unassembled WGS sequence"/>
</dbReference>
<dbReference type="EMBL" id="JAERUA010000006">
    <property type="protein sequence ID" value="KAI1898910.1"/>
    <property type="molecule type" value="Genomic_DNA"/>
</dbReference>
<accession>A0A8T3DRN2</accession>